<evidence type="ECO:0000313" key="4">
    <source>
        <dbReference type="Proteomes" id="UP000199399"/>
    </source>
</evidence>
<dbReference type="AlphaFoldDB" id="A0A1G7QI82"/>
<feature type="domain" description="EF-hand" evidence="2">
    <location>
        <begin position="30"/>
        <end position="46"/>
    </location>
</feature>
<dbReference type="Proteomes" id="UP000199399">
    <property type="component" value="Unassembled WGS sequence"/>
</dbReference>
<feature type="signal peptide" evidence="1">
    <location>
        <begin position="1"/>
        <end position="23"/>
    </location>
</feature>
<accession>A0A1G7QI82</accession>
<evidence type="ECO:0000313" key="3">
    <source>
        <dbReference type="EMBL" id="SDF97330.1"/>
    </source>
</evidence>
<keyword evidence="1" id="KW-0732">Signal</keyword>
<dbReference type="GO" id="GO:0005509">
    <property type="term" value="F:calcium ion binding"/>
    <property type="evidence" value="ECO:0007669"/>
    <property type="project" value="InterPro"/>
</dbReference>
<dbReference type="RefSeq" id="WP_093741333.1">
    <property type="nucleotide sequence ID" value="NZ_FNBP01000004.1"/>
</dbReference>
<proteinExistence type="predicted"/>
<dbReference type="InterPro" id="IPR002048">
    <property type="entry name" value="EF_hand_dom"/>
</dbReference>
<organism evidence="3 4">
    <name type="scientific">Sulfitobacter delicatus</name>
    <dbReference type="NCBI Taxonomy" id="218672"/>
    <lineage>
        <taxon>Bacteria</taxon>
        <taxon>Pseudomonadati</taxon>
        <taxon>Pseudomonadota</taxon>
        <taxon>Alphaproteobacteria</taxon>
        <taxon>Rhodobacterales</taxon>
        <taxon>Roseobacteraceae</taxon>
        <taxon>Sulfitobacter</taxon>
    </lineage>
</organism>
<dbReference type="InterPro" id="IPR011992">
    <property type="entry name" value="EF-hand-dom_pair"/>
</dbReference>
<evidence type="ECO:0000259" key="2">
    <source>
        <dbReference type="Pfam" id="PF13202"/>
    </source>
</evidence>
<dbReference type="SUPFAM" id="SSF47473">
    <property type="entry name" value="EF-hand"/>
    <property type="match status" value="1"/>
</dbReference>
<dbReference type="Pfam" id="PF13202">
    <property type="entry name" value="EF-hand_5"/>
    <property type="match status" value="2"/>
</dbReference>
<dbReference type="InterPro" id="IPR018247">
    <property type="entry name" value="EF_Hand_1_Ca_BS"/>
</dbReference>
<reference evidence="4" key="1">
    <citation type="submission" date="2016-10" db="EMBL/GenBank/DDBJ databases">
        <authorList>
            <person name="Varghese N."/>
            <person name="Submissions S."/>
        </authorList>
    </citation>
    <scope>NUCLEOTIDE SEQUENCE [LARGE SCALE GENOMIC DNA]</scope>
    <source>
        <strain evidence="4">DSM 16477</strain>
    </source>
</reference>
<gene>
    <name evidence="3" type="ORF">SAMN04489759_10454</name>
</gene>
<sequence>MTRLTKTAALVAATLAVPSFALANEAAVEVDANGDGMLSVTEVQTVYPDVTAEQFSMMDLNADGALDDAEVQGATEAGLMPEAPAEE</sequence>
<dbReference type="STRING" id="218672.SAMN04489759_10454"/>
<dbReference type="Gene3D" id="1.10.238.10">
    <property type="entry name" value="EF-hand"/>
    <property type="match status" value="1"/>
</dbReference>
<keyword evidence="4" id="KW-1185">Reference proteome</keyword>
<dbReference type="EMBL" id="FNBP01000004">
    <property type="protein sequence ID" value="SDF97330.1"/>
    <property type="molecule type" value="Genomic_DNA"/>
</dbReference>
<dbReference type="PROSITE" id="PS00018">
    <property type="entry name" value="EF_HAND_1"/>
    <property type="match status" value="2"/>
</dbReference>
<name>A0A1G7QI82_9RHOB</name>
<feature type="chain" id="PRO_5011580282" evidence="1">
    <location>
        <begin position="24"/>
        <end position="87"/>
    </location>
</feature>
<dbReference type="OrthoDB" id="5470953at2"/>
<feature type="domain" description="EF-hand" evidence="2">
    <location>
        <begin position="54"/>
        <end position="70"/>
    </location>
</feature>
<evidence type="ECO:0000256" key="1">
    <source>
        <dbReference type="SAM" id="SignalP"/>
    </source>
</evidence>
<protein>
    <submittedName>
        <fullName evidence="3">EF hand</fullName>
    </submittedName>
</protein>